<keyword evidence="3" id="KW-0325">Glycoprotein</keyword>
<feature type="binding site" evidence="10">
    <location>
        <position position="435"/>
    </location>
    <ligand>
        <name>Zn(2+)</name>
        <dbReference type="ChEBI" id="CHEBI:29105"/>
        <label>1</label>
    </ligand>
</feature>
<feature type="binding site" evidence="10">
    <location>
        <position position="458"/>
    </location>
    <ligand>
        <name>Zn(2+)</name>
        <dbReference type="ChEBI" id="CHEBI:29105"/>
        <label>1</label>
    </ligand>
</feature>
<dbReference type="Proteomes" id="UP000436088">
    <property type="component" value="Unassembled WGS sequence"/>
</dbReference>
<feature type="binding site" evidence="10">
    <location>
        <position position="504"/>
    </location>
    <ligand>
        <name>Zn(2+)</name>
        <dbReference type="ChEBI" id="CHEBI:29105"/>
        <label>2</label>
        <note>catalytic</note>
    </ligand>
</feature>
<feature type="binding site" evidence="10">
    <location>
        <position position="463"/>
    </location>
    <ligand>
        <name>Ca(2+)</name>
        <dbReference type="ChEBI" id="CHEBI:29108"/>
        <label>1</label>
    </ligand>
</feature>
<keyword evidence="7 10" id="KW-0862">Zinc</keyword>
<feature type="binding site" evidence="10">
    <location>
        <position position="448"/>
    </location>
    <ligand>
        <name>Zn(2+)</name>
        <dbReference type="ChEBI" id="CHEBI:29105"/>
        <label>1</label>
    </ligand>
</feature>
<evidence type="ECO:0000256" key="11">
    <source>
        <dbReference type="SAM" id="Phobius"/>
    </source>
</evidence>
<feature type="binding site" evidence="10">
    <location>
        <position position="440"/>
    </location>
    <ligand>
        <name>Ca(2+)</name>
        <dbReference type="ChEBI" id="CHEBI:29108"/>
        <label>3</label>
    </ligand>
</feature>
<dbReference type="InterPro" id="IPR033739">
    <property type="entry name" value="M10A_MMP"/>
</dbReference>
<feature type="binding site" evidence="10">
    <location>
        <position position="490"/>
    </location>
    <ligand>
        <name>Zn(2+)</name>
        <dbReference type="ChEBI" id="CHEBI:29105"/>
        <label>2</label>
        <note>catalytic</note>
    </ligand>
</feature>
<feature type="domain" description="Peptidase metallopeptidase" evidence="12">
    <location>
        <begin position="376"/>
        <end position="531"/>
    </location>
</feature>
<accession>A0A6A2ZRG0</accession>
<feature type="active site" evidence="9">
    <location>
        <position position="487"/>
    </location>
</feature>
<reference evidence="13" key="1">
    <citation type="submission" date="2019-09" db="EMBL/GenBank/DDBJ databases">
        <title>Draft genome information of white flower Hibiscus syriacus.</title>
        <authorList>
            <person name="Kim Y.-M."/>
        </authorList>
    </citation>
    <scope>NUCLEOTIDE SEQUENCE [LARGE SCALE GENOMIC DNA]</scope>
    <source>
        <strain evidence="13">YM2019G1</strain>
    </source>
</reference>
<keyword evidence="5 10" id="KW-0479">Metal-binding</keyword>
<sequence length="576" mass="63724">MISRHGVEWKDAPESKIHDSIRLLTLRIMASPVSSVTLADSFLPLDSVCKAEEVDASPDSIRQISSLSARSRTSSNFNLLFPDELLTTVTVAFQLSGIDDKRIKTRTSLLNSISTELNWVVIVLSSFRCCAIDAPSVIRKLNNRLIKCTLFEADGFSYILERAAIRPAVVFSFAMLKATLRDNVSQIAPRACLSIRAQSSFFMPSGCFPDRGRIGFLSHISGSVGSVKPYFGQVGSRVEAHLSSSRVGWTKNPTQPDPCPSRGEVQVQRRNYQPKLCSFRYFVTISASSCSFSSAFPPRACFPARITPEKITVTTTVDTQTHKAMWFNFTRFKDADSGSHVIAGMSELKKYFQRFGSLSVRNQNFTDVYDTQFESSVILYQKKLGLPVTGKLDSDTISKIISPRWASVIPINFKEIQEYEKADITIGFFGSDHGDGEAFDGALGVLAHAFAPENGRIHFDEVETWAVDFGKAKSKSAVDLESVATHEIGHILGLGHSLVQDAVMYPSLSPRSRRRELKVDDVKGVQALYGTNPNFEISSLLESDNVSNKGTGLVSTSSNWIFSWVLLLFFILLVIV</sequence>
<keyword evidence="11" id="KW-0472">Membrane</keyword>
<keyword evidence="6" id="KW-0378">Hydrolase</keyword>
<dbReference type="SUPFAM" id="SSF55486">
    <property type="entry name" value="Metalloproteases ('zincins'), catalytic domain"/>
    <property type="match status" value="1"/>
</dbReference>
<dbReference type="Pfam" id="PF00413">
    <property type="entry name" value="Peptidase_M10"/>
    <property type="match status" value="1"/>
</dbReference>
<keyword evidence="11" id="KW-0812">Transmembrane</keyword>
<feature type="binding site" evidence="10">
    <location>
        <position position="496"/>
    </location>
    <ligand>
        <name>Zn(2+)</name>
        <dbReference type="ChEBI" id="CHEBI:29105"/>
        <label>2</label>
        <note>catalytic</note>
    </ligand>
</feature>
<feature type="binding site" evidence="10">
    <location>
        <position position="486"/>
    </location>
    <ligand>
        <name>Zn(2+)</name>
        <dbReference type="ChEBI" id="CHEBI:29105"/>
        <label>2</label>
        <note>catalytic</note>
    </ligand>
</feature>
<dbReference type="GO" id="GO:0098552">
    <property type="term" value="C:side of membrane"/>
    <property type="evidence" value="ECO:0007669"/>
    <property type="project" value="UniProtKB-KW"/>
</dbReference>
<evidence type="ECO:0000313" key="14">
    <source>
        <dbReference type="Proteomes" id="UP000436088"/>
    </source>
</evidence>
<dbReference type="GO" id="GO:0030574">
    <property type="term" value="P:collagen catabolic process"/>
    <property type="evidence" value="ECO:0007669"/>
    <property type="project" value="TreeGrafter"/>
</dbReference>
<comment type="subcellular location">
    <subcellularLocation>
        <location evidence="1">Cell membrane</location>
        <topology evidence="1">Lipid-anchor</topology>
        <topology evidence="1">GPI-anchor</topology>
        <orientation evidence="1">Extracellular side</orientation>
    </subcellularLocation>
</comment>
<dbReference type="GO" id="GO:0008270">
    <property type="term" value="F:zinc ion binding"/>
    <property type="evidence" value="ECO:0007669"/>
    <property type="project" value="InterPro"/>
</dbReference>
<dbReference type="GO" id="GO:0030198">
    <property type="term" value="P:extracellular matrix organization"/>
    <property type="evidence" value="ECO:0007669"/>
    <property type="project" value="TreeGrafter"/>
</dbReference>
<dbReference type="InterPro" id="IPR036366">
    <property type="entry name" value="PGBDSf"/>
</dbReference>
<gene>
    <name evidence="13" type="ORF">F3Y22_tig00110788pilonHSYRG00044</name>
</gene>
<dbReference type="GO" id="GO:0031012">
    <property type="term" value="C:extracellular matrix"/>
    <property type="evidence" value="ECO:0007669"/>
    <property type="project" value="InterPro"/>
</dbReference>
<keyword evidence="14" id="KW-1185">Reference proteome</keyword>
<dbReference type="GO" id="GO:0004222">
    <property type="term" value="F:metalloendopeptidase activity"/>
    <property type="evidence" value="ECO:0007669"/>
    <property type="project" value="InterPro"/>
</dbReference>
<dbReference type="Pfam" id="PF01471">
    <property type="entry name" value="PG_binding_1"/>
    <property type="match status" value="1"/>
</dbReference>
<keyword evidence="10" id="KW-0106">Calcium</keyword>
<dbReference type="InterPro" id="IPR002477">
    <property type="entry name" value="Peptidoglycan-bd-like"/>
</dbReference>
<evidence type="ECO:0000256" key="2">
    <source>
        <dbReference type="ARBA" id="ARBA00009614"/>
    </source>
</evidence>
<comment type="cofactor">
    <cofactor evidence="10">
        <name>Zn(2+)</name>
        <dbReference type="ChEBI" id="CHEBI:29105"/>
    </cofactor>
    <text evidence="10">Binds 2 Zn(2+) ions per subunit.</text>
</comment>
<feature type="binding site" evidence="10">
    <location>
        <position position="441"/>
    </location>
    <ligand>
        <name>Ca(2+)</name>
        <dbReference type="ChEBI" id="CHEBI:29108"/>
        <label>3</label>
    </ligand>
</feature>
<feature type="binding site" evidence="10">
    <location>
        <position position="423"/>
    </location>
    <ligand>
        <name>Ca(2+)</name>
        <dbReference type="ChEBI" id="CHEBI:29108"/>
        <label>2</label>
    </ligand>
</feature>
<dbReference type="InterPro" id="IPR036365">
    <property type="entry name" value="PGBD-like_sf"/>
</dbReference>
<evidence type="ECO:0000256" key="7">
    <source>
        <dbReference type="ARBA" id="ARBA00022833"/>
    </source>
</evidence>
<comment type="caution">
    <text evidence="13">The sequence shown here is derived from an EMBL/GenBank/DDBJ whole genome shotgun (WGS) entry which is preliminary data.</text>
</comment>
<dbReference type="InterPro" id="IPR021190">
    <property type="entry name" value="Pept_M10A"/>
</dbReference>
<keyword evidence="4" id="KW-0645">Protease</keyword>
<keyword evidence="3" id="KW-0336">GPI-anchor</keyword>
<protein>
    <submittedName>
        <fullName evidence="13">Metalloendoproteinase 1</fullName>
    </submittedName>
</protein>
<evidence type="ECO:0000256" key="4">
    <source>
        <dbReference type="ARBA" id="ARBA00022670"/>
    </source>
</evidence>
<dbReference type="AlphaFoldDB" id="A0A6A2ZRG0"/>
<dbReference type="Gene3D" id="1.10.101.10">
    <property type="entry name" value="PGBD-like superfamily/PGBD"/>
    <property type="match status" value="1"/>
</dbReference>
<dbReference type="SUPFAM" id="SSF47090">
    <property type="entry name" value="PGBD-like"/>
    <property type="match status" value="1"/>
</dbReference>
<evidence type="ECO:0000256" key="8">
    <source>
        <dbReference type="ARBA" id="ARBA00023049"/>
    </source>
</evidence>
<evidence type="ECO:0000256" key="3">
    <source>
        <dbReference type="ARBA" id="ARBA00022622"/>
    </source>
</evidence>
<dbReference type="CDD" id="cd04278">
    <property type="entry name" value="ZnMc_MMP"/>
    <property type="match status" value="1"/>
</dbReference>
<dbReference type="PRINTS" id="PR00138">
    <property type="entry name" value="MATRIXIN"/>
</dbReference>
<dbReference type="GO" id="GO:0006508">
    <property type="term" value="P:proteolysis"/>
    <property type="evidence" value="ECO:0007669"/>
    <property type="project" value="UniProtKB-KW"/>
</dbReference>
<keyword evidence="3" id="KW-0449">Lipoprotein</keyword>
<comment type="similarity">
    <text evidence="2">Belongs to the peptidase M10A family. Matrix metalloproteinases (MMPs) subfamily.</text>
</comment>
<evidence type="ECO:0000256" key="1">
    <source>
        <dbReference type="ARBA" id="ARBA00004471"/>
    </source>
</evidence>
<proteinExistence type="inferred from homology"/>
<evidence type="ECO:0000256" key="10">
    <source>
        <dbReference type="PIRSR" id="PIRSR621190-2"/>
    </source>
</evidence>
<dbReference type="InterPro" id="IPR001818">
    <property type="entry name" value="Pept_M10_metallopeptidase"/>
</dbReference>
<organism evidence="13 14">
    <name type="scientific">Hibiscus syriacus</name>
    <name type="common">Rose of Sharon</name>
    <dbReference type="NCBI Taxonomy" id="106335"/>
    <lineage>
        <taxon>Eukaryota</taxon>
        <taxon>Viridiplantae</taxon>
        <taxon>Streptophyta</taxon>
        <taxon>Embryophyta</taxon>
        <taxon>Tracheophyta</taxon>
        <taxon>Spermatophyta</taxon>
        <taxon>Magnoliopsida</taxon>
        <taxon>eudicotyledons</taxon>
        <taxon>Gunneridae</taxon>
        <taxon>Pentapetalae</taxon>
        <taxon>rosids</taxon>
        <taxon>malvids</taxon>
        <taxon>Malvales</taxon>
        <taxon>Malvaceae</taxon>
        <taxon>Malvoideae</taxon>
        <taxon>Hibiscus</taxon>
    </lineage>
</organism>
<keyword evidence="11" id="KW-1133">Transmembrane helix</keyword>
<dbReference type="InterPro" id="IPR006026">
    <property type="entry name" value="Peptidase_Metallo"/>
</dbReference>
<comment type="cofactor">
    <cofactor evidence="10">
        <name>Ca(2+)</name>
        <dbReference type="ChEBI" id="CHEBI:29108"/>
    </cofactor>
    <text evidence="10">Can bind about 5 Ca(2+) ions per subunit.</text>
</comment>
<dbReference type="GO" id="GO:0005886">
    <property type="term" value="C:plasma membrane"/>
    <property type="evidence" value="ECO:0007669"/>
    <property type="project" value="UniProtKB-SubCell"/>
</dbReference>
<dbReference type="SMART" id="SM00235">
    <property type="entry name" value="ZnMc"/>
    <property type="match status" value="1"/>
</dbReference>
<feature type="transmembrane region" description="Helical" evidence="11">
    <location>
        <begin position="557"/>
        <end position="575"/>
    </location>
</feature>
<feature type="binding site" evidence="10">
    <location>
        <position position="460"/>
    </location>
    <ligand>
        <name>Ca(2+)</name>
        <dbReference type="ChEBI" id="CHEBI:29108"/>
        <label>3</label>
    </ligand>
</feature>
<dbReference type="Gene3D" id="3.40.390.10">
    <property type="entry name" value="Collagenase (Catalytic Domain)"/>
    <property type="match status" value="1"/>
</dbReference>
<evidence type="ECO:0000313" key="13">
    <source>
        <dbReference type="EMBL" id="KAE8693889.1"/>
    </source>
</evidence>
<dbReference type="EMBL" id="VEPZ02001112">
    <property type="protein sequence ID" value="KAE8693889.1"/>
    <property type="molecule type" value="Genomic_DNA"/>
</dbReference>
<dbReference type="PANTHER" id="PTHR10201:SF249">
    <property type="entry name" value="METALLOENDOPROTEINASE 1-MMP"/>
    <property type="match status" value="1"/>
</dbReference>
<keyword evidence="8" id="KW-0482">Metalloprotease</keyword>
<dbReference type="InterPro" id="IPR024079">
    <property type="entry name" value="MetalloPept_cat_dom_sf"/>
</dbReference>
<evidence type="ECO:0000256" key="9">
    <source>
        <dbReference type="PIRSR" id="PIRSR621190-1"/>
    </source>
</evidence>
<evidence type="ECO:0000256" key="5">
    <source>
        <dbReference type="ARBA" id="ARBA00022723"/>
    </source>
</evidence>
<feature type="binding site" evidence="10">
    <location>
        <position position="463"/>
    </location>
    <ligand>
        <name>Ca(2+)</name>
        <dbReference type="ChEBI" id="CHEBI:29108"/>
        <label>3</label>
    </ligand>
</feature>
<evidence type="ECO:0000259" key="12">
    <source>
        <dbReference type="SMART" id="SM00235"/>
    </source>
</evidence>
<feature type="binding site" evidence="10">
    <location>
        <position position="433"/>
    </location>
    <ligand>
        <name>Zn(2+)</name>
        <dbReference type="ChEBI" id="CHEBI:29105"/>
        <label>1</label>
    </ligand>
</feature>
<name>A0A6A2ZRG0_HIBSY</name>
<dbReference type="PANTHER" id="PTHR10201">
    <property type="entry name" value="MATRIX METALLOPROTEINASE"/>
    <property type="match status" value="1"/>
</dbReference>
<evidence type="ECO:0000256" key="6">
    <source>
        <dbReference type="ARBA" id="ARBA00022801"/>
    </source>
</evidence>